<dbReference type="Proteomes" id="UP001187343">
    <property type="component" value="Unassembled WGS sequence"/>
</dbReference>
<accession>A0AA88NVT0</accession>
<name>A0AA88NVT0_9TELE</name>
<evidence type="ECO:0000313" key="2">
    <source>
        <dbReference type="Proteomes" id="UP001187343"/>
    </source>
</evidence>
<comment type="caution">
    <text evidence="1">The sequence shown here is derived from an EMBL/GenBank/DDBJ whole genome shotgun (WGS) entry which is preliminary data.</text>
</comment>
<keyword evidence="2" id="KW-1185">Reference proteome</keyword>
<proteinExistence type="predicted"/>
<gene>
    <name evidence="1" type="ORF">Q8A67_025227</name>
</gene>
<protein>
    <submittedName>
        <fullName evidence="1">Uncharacterized protein</fullName>
    </submittedName>
</protein>
<sequence>MVAAPSSTGSVCPVRLPYNLCQEQSVGDLSVSGGVQPSGRCEVLCEVVTVGHRQQLRSSTQGCVSRGVTASEGLQKVL</sequence>
<dbReference type="EMBL" id="JAUYZG010000025">
    <property type="protein sequence ID" value="KAK2867110.1"/>
    <property type="molecule type" value="Genomic_DNA"/>
</dbReference>
<reference evidence="1" key="1">
    <citation type="submission" date="2023-08" db="EMBL/GenBank/DDBJ databases">
        <title>Chromosome-level Genome Assembly of mud carp (Cirrhinus molitorella).</title>
        <authorList>
            <person name="Liu H."/>
        </authorList>
    </citation>
    <scope>NUCLEOTIDE SEQUENCE</scope>
    <source>
        <strain evidence="1">Prfri</strain>
        <tissue evidence="1">Muscle</tissue>
    </source>
</reference>
<evidence type="ECO:0000313" key="1">
    <source>
        <dbReference type="EMBL" id="KAK2867110.1"/>
    </source>
</evidence>
<dbReference type="AlphaFoldDB" id="A0AA88NVT0"/>
<organism evidence="1 2">
    <name type="scientific">Cirrhinus molitorella</name>
    <name type="common">mud carp</name>
    <dbReference type="NCBI Taxonomy" id="172907"/>
    <lineage>
        <taxon>Eukaryota</taxon>
        <taxon>Metazoa</taxon>
        <taxon>Chordata</taxon>
        <taxon>Craniata</taxon>
        <taxon>Vertebrata</taxon>
        <taxon>Euteleostomi</taxon>
        <taxon>Actinopterygii</taxon>
        <taxon>Neopterygii</taxon>
        <taxon>Teleostei</taxon>
        <taxon>Ostariophysi</taxon>
        <taxon>Cypriniformes</taxon>
        <taxon>Cyprinidae</taxon>
        <taxon>Labeoninae</taxon>
        <taxon>Labeonini</taxon>
        <taxon>Cirrhinus</taxon>
    </lineage>
</organism>